<evidence type="ECO:0000259" key="1">
    <source>
        <dbReference type="PROSITE" id="PS50880"/>
    </source>
</evidence>
<evidence type="ECO:0000313" key="2">
    <source>
        <dbReference type="EMBL" id="KAL2538980.1"/>
    </source>
</evidence>
<dbReference type="SUPFAM" id="SSF56731">
    <property type="entry name" value="DNA primase core"/>
    <property type="match status" value="1"/>
</dbReference>
<dbReference type="AlphaFoldDB" id="A0ABD1VNP1"/>
<keyword evidence="3" id="KW-1185">Reference proteome</keyword>
<feature type="domain" description="Toprim" evidence="1">
    <location>
        <begin position="115"/>
        <end position="179"/>
    </location>
</feature>
<organism evidence="2 3">
    <name type="scientific">Forsythia ovata</name>
    <dbReference type="NCBI Taxonomy" id="205694"/>
    <lineage>
        <taxon>Eukaryota</taxon>
        <taxon>Viridiplantae</taxon>
        <taxon>Streptophyta</taxon>
        <taxon>Embryophyta</taxon>
        <taxon>Tracheophyta</taxon>
        <taxon>Spermatophyta</taxon>
        <taxon>Magnoliopsida</taxon>
        <taxon>eudicotyledons</taxon>
        <taxon>Gunneridae</taxon>
        <taxon>Pentapetalae</taxon>
        <taxon>asterids</taxon>
        <taxon>lamiids</taxon>
        <taxon>Lamiales</taxon>
        <taxon>Oleaceae</taxon>
        <taxon>Forsythieae</taxon>
        <taxon>Forsythia</taxon>
    </lineage>
</organism>
<dbReference type="PANTHER" id="PTHR12873">
    <property type="entry name" value="T7-LIKE MITOCHONDRIAL DNA HELICASE"/>
    <property type="match status" value="1"/>
</dbReference>
<sequence>MNRITKVKRRFREIKEESLELEPLGNELLAYFAGRMVPNETLSRNSVMQKRRGNQHGSNYSAIVSTSSLNPGPLAFSRKKRRSREETIERVTGVRNTETNTEKILYGLDDINGATDIIIVEGEMDKLAMEKLVLKTVLVCLMVSCIILATDEDPPGQALAEELARRLGIEALSYLQRTSLSMFSNSIGLDLASLSACSCTTYGPLEAYSMDVSSLKSVQNIKGHLHALQYNPCAHPFLRTYWLIVCRNVLR</sequence>
<dbReference type="Proteomes" id="UP001604277">
    <property type="component" value="Unassembled WGS sequence"/>
</dbReference>
<accession>A0ABD1VNP1</accession>
<dbReference type="InterPro" id="IPR006171">
    <property type="entry name" value="TOPRIM_dom"/>
</dbReference>
<dbReference type="CDD" id="cd01029">
    <property type="entry name" value="TOPRIM_primases"/>
    <property type="match status" value="1"/>
</dbReference>
<protein>
    <submittedName>
        <fullName evidence="2">Twinkleprotein</fullName>
    </submittedName>
</protein>
<dbReference type="Gene3D" id="3.40.1360.10">
    <property type="match status" value="1"/>
</dbReference>
<dbReference type="InterPro" id="IPR034154">
    <property type="entry name" value="TOPRIM_DnaG/twinkle"/>
</dbReference>
<name>A0ABD1VNP1_9LAMI</name>
<proteinExistence type="predicted"/>
<comment type="caution">
    <text evidence="2">The sequence shown here is derived from an EMBL/GenBank/DDBJ whole genome shotgun (WGS) entry which is preliminary data.</text>
</comment>
<evidence type="ECO:0000313" key="3">
    <source>
        <dbReference type="Proteomes" id="UP001604277"/>
    </source>
</evidence>
<dbReference type="PANTHER" id="PTHR12873:SF0">
    <property type="entry name" value="TWINKLE MTDNA HELICASE"/>
    <property type="match status" value="1"/>
</dbReference>
<gene>
    <name evidence="2" type="ORF">Fot_20371</name>
</gene>
<dbReference type="InterPro" id="IPR027032">
    <property type="entry name" value="Twinkle-like"/>
</dbReference>
<reference evidence="3" key="1">
    <citation type="submission" date="2024-07" db="EMBL/GenBank/DDBJ databases">
        <title>Two chromosome-level genome assemblies of Korean endemic species Abeliophyllum distichum and Forsythia ovata (Oleaceae).</title>
        <authorList>
            <person name="Jang H."/>
        </authorList>
    </citation>
    <scope>NUCLEOTIDE SEQUENCE [LARGE SCALE GENOMIC DNA]</scope>
</reference>
<dbReference type="EMBL" id="JBFOLJ010000005">
    <property type="protein sequence ID" value="KAL2538980.1"/>
    <property type="molecule type" value="Genomic_DNA"/>
</dbReference>
<dbReference type="PROSITE" id="PS50880">
    <property type="entry name" value="TOPRIM"/>
    <property type="match status" value="1"/>
</dbReference>